<sequence length="199" mass="20746">MPIEALLRFVHAPDGSVVLDLKRDLPGRGVWVEATRAAVDKAVAKKLFARGLRTGVTVDPGLGALVDRLLCERALGSLGLARKAGLVVTGFAKVDSAVAREPLAALVHAAEAGADGVSKMTAALRRRFGEGVGCPVVRIFTGAQLDLALGRSNVIHAALLAGRASDSFLERALALGRYRGIEAAEPNGHQATRGTTPQE</sequence>
<dbReference type="PANTHER" id="PTHR34215">
    <property type="entry name" value="BLL0784 PROTEIN"/>
    <property type="match status" value="1"/>
</dbReference>
<dbReference type="InterPro" id="IPR007393">
    <property type="entry name" value="YlxR_dom"/>
</dbReference>
<dbReference type="OrthoDB" id="9799836at2"/>
<gene>
    <name evidence="2" type="ORF">EYW49_13855</name>
</gene>
<reference evidence="2 3" key="1">
    <citation type="submission" date="2019-02" db="EMBL/GenBank/DDBJ databases">
        <title>Siculibacillus lacustris gen. nov., sp. nov., a new rosette-forming bacterium isolated from a freshwater crater lake (Lake St. Ana, Romania).</title>
        <authorList>
            <person name="Felfoldi T."/>
            <person name="Marton Z."/>
            <person name="Szabo A."/>
            <person name="Mentes A."/>
            <person name="Boka K."/>
            <person name="Marialigeti K."/>
            <person name="Mathe I."/>
            <person name="Koncz M."/>
            <person name="Schumann P."/>
            <person name="Toth E."/>
        </authorList>
    </citation>
    <scope>NUCLEOTIDE SEQUENCE [LARGE SCALE GENOMIC DNA]</scope>
    <source>
        <strain evidence="2 3">SA-279</strain>
    </source>
</reference>
<dbReference type="EMBL" id="SJFN01000020">
    <property type="protein sequence ID" value="TBW36482.1"/>
    <property type="molecule type" value="Genomic_DNA"/>
</dbReference>
<proteinExistence type="predicted"/>
<dbReference type="NCBIfam" id="NF006622">
    <property type="entry name" value="PRK09190.1"/>
    <property type="match status" value="1"/>
</dbReference>
<comment type="caution">
    <text evidence="2">The sequence shown here is derived from an EMBL/GenBank/DDBJ whole genome shotgun (WGS) entry which is preliminary data.</text>
</comment>
<dbReference type="AlphaFoldDB" id="A0A4Q9VME1"/>
<protein>
    <submittedName>
        <fullName evidence="2">RNA-binding protein</fullName>
    </submittedName>
</protein>
<dbReference type="Proteomes" id="UP000292781">
    <property type="component" value="Unassembled WGS sequence"/>
</dbReference>
<keyword evidence="3" id="KW-1185">Reference proteome</keyword>
<dbReference type="Gene3D" id="3.30.1230.10">
    <property type="entry name" value="YlxR-like"/>
    <property type="match status" value="1"/>
</dbReference>
<name>A0A4Q9VME1_9HYPH</name>
<dbReference type="InterPro" id="IPR029064">
    <property type="entry name" value="Ribosomal_eL30-like_sf"/>
</dbReference>
<organism evidence="2 3">
    <name type="scientific">Siculibacillus lacustris</name>
    <dbReference type="NCBI Taxonomy" id="1549641"/>
    <lineage>
        <taxon>Bacteria</taxon>
        <taxon>Pseudomonadati</taxon>
        <taxon>Pseudomonadota</taxon>
        <taxon>Alphaproteobacteria</taxon>
        <taxon>Hyphomicrobiales</taxon>
        <taxon>Ancalomicrobiaceae</taxon>
        <taxon>Siculibacillus</taxon>
    </lineage>
</organism>
<dbReference type="SUPFAM" id="SSF64376">
    <property type="entry name" value="YlxR-like"/>
    <property type="match status" value="1"/>
</dbReference>
<dbReference type="SUPFAM" id="SSF55315">
    <property type="entry name" value="L30e-like"/>
    <property type="match status" value="1"/>
</dbReference>
<dbReference type="InterPro" id="IPR037465">
    <property type="entry name" value="YlxR"/>
</dbReference>
<dbReference type="Pfam" id="PF04296">
    <property type="entry name" value="YlxR"/>
    <property type="match status" value="1"/>
</dbReference>
<dbReference type="Gene3D" id="3.30.1330.30">
    <property type="match status" value="1"/>
</dbReference>
<evidence type="ECO:0000313" key="3">
    <source>
        <dbReference type="Proteomes" id="UP000292781"/>
    </source>
</evidence>
<accession>A0A4Q9VME1</accession>
<dbReference type="PANTHER" id="PTHR34215:SF1">
    <property type="entry name" value="YLXR DOMAIN-CONTAINING PROTEIN"/>
    <property type="match status" value="1"/>
</dbReference>
<feature type="domain" description="YlxR" evidence="1">
    <location>
        <begin position="2"/>
        <end position="57"/>
    </location>
</feature>
<evidence type="ECO:0000259" key="1">
    <source>
        <dbReference type="Pfam" id="PF04296"/>
    </source>
</evidence>
<evidence type="ECO:0000313" key="2">
    <source>
        <dbReference type="EMBL" id="TBW36482.1"/>
    </source>
</evidence>
<dbReference type="InterPro" id="IPR035931">
    <property type="entry name" value="YlxR-like_sf"/>
</dbReference>